<gene>
    <name evidence="1" type="ORF">T12_15170</name>
</gene>
<dbReference type="AlphaFoldDB" id="A0A0V0Z2D2"/>
<reference evidence="1 2" key="1">
    <citation type="submission" date="2015-01" db="EMBL/GenBank/DDBJ databases">
        <title>Evolution of Trichinella species and genotypes.</title>
        <authorList>
            <person name="Korhonen P.K."/>
            <person name="Edoardo P."/>
            <person name="Giuseppe L.R."/>
            <person name="Gasser R.B."/>
        </authorList>
    </citation>
    <scope>NUCLEOTIDE SEQUENCE [LARGE SCALE GENOMIC DNA]</scope>
    <source>
        <strain evidence="1">ISS2496</strain>
    </source>
</reference>
<dbReference type="EMBL" id="JYDQ01000705">
    <property type="protein sequence ID" value="KRY06676.1"/>
    <property type="molecule type" value="Genomic_DNA"/>
</dbReference>
<keyword evidence="2" id="KW-1185">Reference proteome</keyword>
<proteinExistence type="predicted"/>
<organism evidence="1 2">
    <name type="scientific">Trichinella patagoniensis</name>
    <dbReference type="NCBI Taxonomy" id="990121"/>
    <lineage>
        <taxon>Eukaryota</taxon>
        <taxon>Metazoa</taxon>
        <taxon>Ecdysozoa</taxon>
        <taxon>Nematoda</taxon>
        <taxon>Enoplea</taxon>
        <taxon>Dorylaimia</taxon>
        <taxon>Trichinellida</taxon>
        <taxon>Trichinellidae</taxon>
        <taxon>Trichinella</taxon>
    </lineage>
</organism>
<name>A0A0V0Z2D2_9BILA</name>
<accession>A0A0V0Z2D2</accession>
<evidence type="ECO:0000313" key="1">
    <source>
        <dbReference type="EMBL" id="KRY06676.1"/>
    </source>
</evidence>
<comment type="caution">
    <text evidence="1">The sequence shown here is derived from an EMBL/GenBank/DDBJ whole genome shotgun (WGS) entry which is preliminary data.</text>
</comment>
<protein>
    <submittedName>
        <fullName evidence="1">Uncharacterized protein</fullName>
    </submittedName>
</protein>
<sequence length="87" mass="9298">MIGQFWESLCPVAVHRGLYPGLLRGGFDPLPLRISDRRALASVTERYAVMQVCRQKPPAVLTGGIFELGEMGGFIASAGPAVRNGAV</sequence>
<dbReference type="Proteomes" id="UP000054783">
    <property type="component" value="Unassembled WGS sequence"/>
</dbReference>
<evidence type="ECO:0000313" key="2">
    <source>
        <dbReference type="Proteomes" id="UP000054783"/>
    </source>
</evidence>